<keyword evidence="10" id="KW-0833">Ubl conjugation pathway</keyword>
<dbReference type="InterPro" id="IPR037275">
    <property type="entry name" value="Znf_CTCHY_sf"/>
</dbReference>
<dbReference type="GO" id="GO:0006511">
    <property type="term" value="P:ubiquitin-dependent protein catabolic process"/>
    <property type="evidence" value="ECO:0007669"/>
    <property type="project" value="TreeGrafter"/>
</dbReference>
<evidence type="ECO:0000256" key="7">
    <source>
        <dbReference type="ARBA" id="ARBA00022679"/>
    </source>
</evidence>
<dbReference type="FunFam" id="2.20.28.10:FF:000009">
    <property type="entry name" value="RING finger and CHY zinc finger domain-containing protein 1"/>
    <property type="match status" value="1"/>
</dbReference>
<comment type="function">
    <text evidence="14">E3 ubiquitin-protein ligase that mediates ubiquitination of target proteins, including p53/TP53, TP73, HDAC1 and CDKN1B. Mediates ubiquitination and degradation of p53/TP53; preferentially acts on tetrameric p53/TP53. Catalyzes monoubiquitinates the translesion DNA polymerase POLH. Involved in the ribosome-associated quality control (RQC) pathway, which mediates the extraction of incompletely synthesized nascent chains from stalled ribosomes: RCHY1 acts downstream of NEMF and recognizes CAT tails associated with stalled nascent chains, leading to their ubiquitination and degradation.</text>
</comment>
<evidence type="ECO:0000256" key="18">
    <source>
        <dbReference type="ARBA" id="ARBA00080185"/>
    </source>
</evidence>
<evidence type="ECO:0000256" key="17">
    <source>
        <dbReference type="ARBA" id="ARBA00079502"/>
    </source>
</evidence>
<keyword evidence="13" id="KW-0539">Nucleus</keyword>
<dbReference type="AlphaFoldDB" id="A0AAW0PX66"/>
<evidence type="ECO:0000256" key="16">
    <source>
        <dbReference type="ARBA" id="ARBA00068960"/>
    </source>
</evidence>
<comment type="subcellular location">
    <subcellularLocation>
        <location evidence="3">Cytoplasm</location>
    </subcellularLocation>
    <subcellularLocation>
        <location evidence="2">Nucleus speckle</location>
    </subcellularLocation>
</comment>
<evidence type="ECO:0000256" key="20">
    <source>
        <dbReference type="ARBA" id="ARBA00084070"/>
    </source>
</evidence>
<dbReference type="CDD" id="cd16464">
    <property type="entry name" value="RING-H2_Pirh2-like"/>
    <property type="match status" value="1"/>
</dbReference>
<evidence type="ECO:0000256" key="19">
    <source>
        <dbReference type="ARBA" id="ARBA00083916"/>
    </source>
</evidence>
<dbReference type="PROSITE" id="PS51270">
    <property type="entry name" value="ZF_CTCHY"/>
    <property type="match status" value="1"/>
</dbReference>
<keyword evidence="9 22" id="KW-0863">Zinc-finger</keyword>
<dbReference type="GO" id="GO:0016567">
    <property type="term" value="P:protein ubiquitination"/>
    <property type="evidence" value="ECO:0007669"/>
    <property type="project" value="TreeGrafter"/>
</dbReference>
<dbReference type="PROSITE" id="PS50089">
    <property type="entry name" value="ZF_RING_2"/>
    <property type="match status" value="1"/>
</dbReference>
<evidence type="ECO:0000259" key="26">
    <source>
        <dbReference type="PROSITE" id="PS51270"/>
    </source>
</evidence>
<dbReference type="Gene3D" id="2.20.28.10">
    <property type="match status" value="1"/>
</dbReference>
<dbReference type="EC" id="2.3.2.27" evidence="5"/>
<comment type="subunit">
    <text evidence="15">Monomer and homodimer. Interacts with AR, MDM2, KAT5, PLAG1, PLAGL2, COPE, UBE2D2 and GORAB/NTKLBP1.</text>
</comment>
<dbReference type="InterPro" id="IPR008913">
    <property type="entry name" value="Znf_CHY"/>
</dbReference>
<comment type="catalytic activity">
    <reaction evidence="1">
        <text>S-ubiquitinyl-[E2 ubiquitin-conjugating enzyme]-L-cysteine + [acceptor protein]-L-lysine = [E2 ubiquitin-conjugating enzyme]-L-cysteine + N(6)-ubiquitinyl-[acceptor protein]-L-lysine.</text>
        <dbReference type="EC" id="2.3.2.27"/>
    </reaction>
</comment>
<evidence type="ECO:0000313" key="27">
    <source>
        <dbReference type="EMBL" id="KAK7933604.1"/>
    </source>
</evidence>
<evidence type="ECO:0000256" key="13">
    <source>
        <dbReference type="ARBA" id="ARBA00023242"/>
    </source>
</evidence>
<comment type="caution">
    <text evidence="27">The sequence shown here is derived from an EMBL/GenBank/DDBJ whole genome shotgun (WGS) entry which is preliminary data.</text>
</comment>
<dbReference type="PANTHER" id="PTHR21319:SF53">
    <property type="entry name" value="RING FINGER AND CHY ZINC FINGER DOMAIN-CONTAINING PROTEIN 1"/>
    <property type="match status" value="1"/>
</dbReference>
<sequence>MASSSGCEHYVRSCLLKAPCCGKLYVCRLCHDAEENHQMDRFKVKEVQCSDCLTIQKAQQACEMCSVQFGEYYCAICHLFDKDKKQYHCQPCGICRIGPREEYFHCDKCNLCLARALEGKHKCVENVSRQNCPVCMEDIHTSRIGAHVLPCGHLLHKTCFDDMLKNCAYRCPLCMHSALEMHNHWEDLDQEIAQSPMPTEYRNTTVRILCNDCQAHSTAPFHVLGMKCGNCGSYNTAQDGGLIQNVDHPEENHDNSDTEPETDTESQPPNQEEEEEQPNVQ</sequence>
<evidence type="ECO:0000256" key="22">
    <source>
        <dbReference type="PROSITE-ProRule" id="PRU00601"/>
    </source>
</evidence>
<dbReference type="InterPro" id="IPR017921">
    <property type="entry name" value="Znf_CTCHY"/>
</dbReference>
<dbReference type="InterPro" id="IPR013083">
    <property type="entry name" value="Znf_RING/FYVE/PHD"/>
</dbReference>
<dbReference type="GO" id="GO:0061630">
    <property type="term" value="F:ubiquitin protein ligase activity"/>
    <property type="evidence" value="ECO:0007669"/>
    <property type="project" value="UniProtKB-EC"/>
</dbReference>
<evidence type="ECO:0000256" key="5">
    <source>
        <dbReference type="ARBA" id="ARBA00012483"/>
    </source>
</evidence>
<evidence type="ECO:0000259" key="25">
    <source>
        <dbReference type="PROSITE" id="PS51266"/>
    </source>
</evidence>
<dbReference type="Pfam" id="PF13639">
    <property type="entry name" value="zf-RING_2"/>
    <property type="match status" value="1"/>
</dbReference>
<dbReference type="InterPro" id="IPR037274">
    <property type="entry name" value="Znf_CHY_sf"/>
</dbReference>
<dbReference type="Pfam" id="PF05495">
    <property type="entry name" value="zf-CHY"/>
    <property type="match status" value="1"/>
</dbReference>
<evidence type="ECO:0000256" key="11">
    <source>
        <dbReference type="ARBA" id="ARBA00022833"/>
    </source>
</evidence>
<evidence type="ECO:0000256" key="9">
    <source>
        <dbReference type="ARBA" id="ARBA00022771"/>
    </source>
</evidence>
<feature type="region of interest" description="Disordered" evidence="23">
    <location>
        <begin position="242"/>
        <end position="281"/>
    </location>
</feature>
<evidence type="ECO:0000256" key="3">
    <source>
        <dbReference type="ARBA" id="ARBA00004496"/>
    </source>
</evidence>
<evidence type="ECO:0000256" key="21">
    <source>
        <dbReference type="ARBA" id="ARBA00084086"/>
    </source>
</evidence>
<dbReference type="InterPro" id="IPR001841">
    <property type="entry name" value="Znf_RING"/>
</dbReference>
<evidence type="ECO:0000313" key="28">
    <source>
        <dbReference type="Proteomes" id="UP001460270"/>
    </source>
</evidence>
<dbReference type="SMART" id="SM00184">
    <property type="entry name" value="RING"/>
    <property type="match status" value="1"/>
</dbReference>
<evidence type="ECO:0000256" key="8">
    <source>
        <dbReference type="ARBA" id="ARBA00022723"/>
    </source>
</evidence>
<dbReference type="SUPFAM" id="SSF161245">
    <property type="entry name" value="Zinc hairpin stack"/>
    <property type="match status" value="1"/>
</dbReference>
<keyword evidence="11" id="KW-0862">Zinc</keyword>
<accession>A0AAW0PX66</accession>
<dbReference type="SUPFAM" id="SSF57850">
    <property type="entry name" value="RING/U-box"/>
    <property type="match status" value="1"/>
</dbReference>
<feature type="compositionally biased region" description="Acidic residues" evidence="23">
    <location>
        <begin position="271"/>
        <end position="281"/>
    </location>
</feature>
<dbReference type="Pfam" id="PF14599">
    <property type="entry name" value="zinc_ribbon_6"/>
    <property type="match status" value="1"/>
</dbReference>
<evidence type="ECO:0000256" key="15">
    <source>
        <dbReference type="ARBA" id="ARBA00064787"/>
    </source>
</evidence>
<evidence type="ECO:0000256" key="6">
    <source>
        <dbReference type="ARBA" id="ARBA00022490"/>
    </source>
</evidence>
<keyword evidence="8" id="KW-0479">Metal-binding</keyword>
<dbReference type="GO" id="GO:0016607">
    <property type="term" value="C:nuclear speck"/>
    <property type="evidence" value="ECO:0007669"/>
    <property type="project" value="UniProtKB-SubCell"/>
</dbReference>
<feature type="domain" description="RING-type" evidence="24">
    <location>
        <begin position="132"/>
        <end position="174"/>
    </location>
</feature>
<evidence type="ECO:0000256" key="23">
    <source>
        <dbReference type="SAM" id="MobiDB-lite"/>
    </source>
</evidence>
<keyword evidence="12" id="KW-0832">Ubl conjugation</keyword>
<dbReference type="EMBL" id="JBBPFD010000003">
    <property type="protein sequence ID" value="KAK7933604.1"/>
    <property type="molecule type" value="Genomic_DNA"/>
</dbReference>
<protein>
    <recommendedName>
        <fullName evidence="16">RING finger and CHY zinc finger domain-containing protein 1</fullName>
        <ecNumber evidence="5">2.3.2.27</ecNumber>
    </recommendedName>
    <alternativeName>
        <fullName evidence="18">Androgen receptor N-terminal-interacting protein</fullName>
    </alternativeName>
    <alternativeName>
        <fullName evidence="21">CH-rich-interacting match with PLAG1</fullName>
    </alternativeName>
    <alternativeName>
        <fullName evidence="20">E3 ubiquitin-protein ligase Pirh2</fullName>
    </alternativeName>
    <alternativeName>
        <fullName evidence="19">RING-type E3 ubiquitin transferase RCHY1</fullName>
    </alternativeName>
    <alternativeName>
        <fullName evidence="17">Zinc finger protein 363</fullName>
    </alternativeName>
</protein>
<feature type="compositionally biased region" description="Basic and acidic residues" evidence="23">
    <location>
        <begin position="247"/>
        <end position="256"/>
    </location>
</feature>
<evidence type="ECO:0000259" key="24">
    <source>
        <dbReference type="PROSITE" id="PS50089"/>
    </source>
</evidence>
<evidence type="ECO:0000256" key="4">
    <source>
        <dbReference type="ARBA" id="ARBA00004906"/>
    </source>
</evidence>
<evidence type="ECO:0000256" key="10">
    <source>
        <dbReference type="ARBA" id="ARBA00022786"/>
    </source>
</evidence>
<evidence type="ECO:0000256" key="12">
    <source>
        <dbReference type="ARBA" id="ARBA00022843"/>
    </source>
</evidence>
<comment type="pathway">
    <text evidence="4">Protein modification; protein ubiquitination.</text>
</comment>
<evidence type="ECO:0000256" key="2">
    <source>
        <dbReference type="ARBA" id="ARBA00004324"/>
    </source>
</evidence>
<feature type="domain" description="CTCHY-type" evidence="26">
    <location>
        <begin position="69"/>
        <end position="131"/>
    </location>
</feature>
<dbReference type="PROSITE" id="PS51266">
    <property type="entry name" value="ZF_CHY"/>
    <property type="match status" value="1"/>
</dbReference>
<dbReference type="GO" id="GO:0005737">
    <property type="term" value="C:cytoplasm"/>
    <property type="evidence" value="ECO:0007669"/>
    <property type="project" value="UniProtKB-SubCell"/>
</dbReference>
<dbReference type="PANTHER" id="PTHR21319">
    <property type="entry name" value="RING FINGER AND CHY ZINC FINGER DOMAIN-CONTAINING PROTEIN 1"/>
    <property type="match status" value="1"/>
</dbReference>
<feature type="domain" description="CHY-type" evidence="25">
    <location>
        <begin position="1"/>
        <end position="67"/>
    </location>
</feature>
<dbReference type="Proteomes" id="UP001460270">
    <property type="component" value="Unassembled WGS sequence"/>
</dbReference>
<proteinExistence type="predicted"/>
<reference evidence="28" key="1">
    <citation type="submission" date="2024-04" db="EMBL/GenBank/DDBJ databases">
        <title>Salinicola lusitanus LLJ914,a marine bacterium isolated from the Okinawa Trough.</title>
        <authorList>
            <person name="Li J."/>
        </authorList>
    </citation>
    <scope>NUCLEOTIDE SEQUENCE [LARGE SCALE GENOMIC DNA]</scope>
</reference>
<dbReference type="SUPFAM" id="SSF161219">
    <property type="entry name" value="CHY zinc finger-like"/>
    <property type="match status" value="1"/>
</dbReference>
<dbReference type="FunFam" id="3.30.40.10:FF:000188">
    <property type="entry name" value="RING finger and CHY zinc finger domain-containing protein 1"/>
    <property type="match status" value="1"/>
</dbReference>
<organism evidence="27 28">
    <name type="scientific">Mugilogobius chulae</name>
    <name type="common">yellowstripe goby</name>
    <dbReference type="NCBI Taxonomy" id="88201"/>
    <lineage>
        <taxon>Eukaryota</taxon>
        <taxon>Metazoa</taxon>
        <taxon>Chordata</taxon>
        <taxon>Craniata</taxon>
        <taxon>Vertebrata</taxon>
        <taxon>Euteleostomi</taxon>
        <taxon>Actinopterygii</taxon>
        <taxon>Neopterygii</taxon>
        <taxon>Teleostei</taxon>
        <taxon>Neoteleostei</taxon>
        <taxon>Acanthomorphata</taxon>
        <taxon>Gobiaria</taxon>
        <taxon>Gobiiformes</taxon>
        <taxon>Gobioidei</taxon>
        <taxon>Gobiidae</taxon>
        <taxon>Gobionellinae</taxon>
        <taxon>Mugilogobius</taxon>
    </lineage>
</organism>
<evidence type="ECO:0000256" key="1">
    <source>
        <dbReference type="ARBA" id="ARBA00000900"/>
    </source>
</evidence>
<keyword evidence="7" id="KW-0808">Transferase</keyword>
<keyword evidence="6" id="KW-0963">Cytoplasm</keyword>
<dbReference type="InterPro" id="IPR039512">
    <property type="entry name" value="RCHY1_zinc-ribbon"/>
</dbReference>
<keyword evidence="28" id="KW-1185">Reference proteome</keyword>
<name>A0AAW0PX66_9GOBI</name>
<dbReference type="GO" id="GO:0008270">
    <property type="term" value="F:zinc ion binding"/>
    <property type="evidence" value="ECO:0007669"/>
    <property type="project" value="UniProtKB-KW"/>
</dbReference>
<dbReference type="Gene3D" id="3.30.40.10">
    <property type="entry name" value="Zinc/RING finger domain, C3HC4 (zinc finger)"/>
    <property type="match status" value="1"/>
</dbReference>
<gene>
    <name evidence="27" type="ORF">WMY93_004500</name>
</gene>
<evidence type="ECO:0000256" key="14">
    <source>
        <dbReference type="ARBA" id="ARBA00053558"/>
    </source>
</evidence>